<accession>A0A0G3BE52</accession>
<evidence type="ECO:0000256" key="2">
    <source>
        <dbReference type="ARBA" id="ARBA00022603"/>
    </source>
</evidence>
<dbReference type="RefSeq" id="WP_047193629.1">
    <property type="nucleotide sequence ID" value="NZ_CP011371.1"/>
</dbReference>
<dbReference type="GO" id="GO:0008168">
    <property type="term" value="F:methyltransferase activity"/>
    <property type="evidence" value="ECO:0007669"/>
    <property type="project" value="UniProtKB-UniRule"/>
</dbReference>
<dbReference type="InterPro" id="IPR029063">
    <property type="entry name" value="SAM-dependent_MTases_sf"/>
</dbReference>
<keyword evidence="2 4" id="KW-0489">Methyltransferase</keyword>
<dbReference type="PANTHER" id="PTHR43619">
    <property type="entry name" value="S-ADENOSYL-L-METHIONINE-DEPENDENT METHYLTRANSFERASE YKTD-RELATED"/>
    <property type="match status" value="1"/>
</dbReference>
<sequence>MHHARPSRTALQAATQRAKHQVFDDDPKVFVDPVSVQILGPGVASRLRTSQLNSKVWRRIRGDVVARSRITEEALDEAVQRGVRQYVVLGAGLDTFAYRNPYPASALRVFEVDHPATQAWKRQLLADARIPIPESLTFTPVDFEAQAWADALQAAGFRADQPVFFSWLGVTMYLTPAAVRATLRWIVSHAAPGSGVVFDHLVPFSSLRPVERWTRRLVGLRCALLGEPWRSCFDPRQLAQELLAIGYAEAEALTALEINPRLFRDRGDDLKYSRMVALIKAQV</sequence>
<dbReference type="KEGG" id="pbh:AAW51_0891"/>
<comment type="function">
    <text evidence="4">Exhibits S-adenosyl-L-methionine-dependent methyltransferase activity.</text>
</comment>
<gene>
    <name evidence="5" type="ORF">AAW51_0891</name>
</gene>
<evidence type="ECO:0000313" key="5">
    <source>
        <dbReference type="EMBL" id="AKJ27582.1"/>
    </source>
</evidence>
<dbReference type="InterPro" id="IPR011610">
    <property type="entry name" value="SAM_mthyl_Trfase_ML2640-like"/>
</dbReference>
<dbReference type="AlphaFoldDB" id="A0A0G3BE52"/>
<dbReference type="EC" id="2.1.1.-" evidence="4"/>
<organism evidence="5 6">
    <name type="scientific">Caldimonas brevitalea</name>
    <dbReference type="NCBI Taxonomy" id="413882"/>
    <lineage>
        <taxon>Bacteria</taxon>
        <taxon>Pseudomonadati</taxon>
        <taxon>Pseudomonadota</taxon>
        <taxon>Betaproteobacteria</taxon>
        <taxon>Burkholderiales</taxon>
        <taxon>Sphaerotilaceae</taxon>
        <taxon>Caldimonas</taxon>
    </lineage>
</organism>
<dbReference type="EMBL" id="CP011371">
    <property type="protein sequence ID" value="AKJ27582.1"/>
    <property type="molecule type" value="Genomic_DNA"/>
</dbReference>
<comment type="similarity">
    <text evidence="1 4">Belongs to the UPF0677 family.</text>
</comment>
<dbReference type="InterPro" id="IPR007213">
    <property type="entry name" value="Ppm1/Ppm2/Tcmp"/>
</dbReference>
<dbReference type="OrthoDB" id="9806164at2"/>
<protein>
    <recommendedName>
        <fullName evidence="4">S-adenosyl-L-methionine-dependent methyltransferase</fullName>
        <ecNumber evidence="4">2.1.1.-</ecNumber>
    </recommendedName>
</protein>
<evidence type="ECO:0000313" key="6">
    <source>
        <dbReference type="Proteomes" id="UP000035352"/>
    </source>
</evidence>
<dbReference type="STRING" id="413882.AAW51_0891"/>
<dbReference type="Gene3D" id="3.40.50.150">
    <property type="entry name" value="Vaccinia Virus protein VP39"/>
    <property type="match status" value="1"/>
</dbReference>
<keyword evidence="4" id="KW-0949">S-adenosyl-L-methionine</keyword>
<dbReference type="NCBIfam" id="TIGR00027">
    <property type="entry name" value="mthyl_TIGR00027"/>
    <property type="match status" value="1"/>
</dbReference>
<reference evidence="5 6" key="1">
    <citation type="submission" date="2015-05" db="EMBL/GenBank/DDBJ databases">
        <authorList>
            <person name="Tang B."/>
            <person name="Yu Y."/>
        </authorList>
    </citation>
    <scope>NUCLEOTIDE SEQUENCE [LARGE SCALE GENOMIC DNA]</scope>
    <source>
        <strain evidence="5 6">DSM 7029</strain>
    </source>
</reference>
<dbReference type="Pfam" id="PF04072">
    <property type="entry name" value="LCM"/>
    <property type="match status" value="1"/>
</dbReference>
<evidence type="ECO:0000256" key="3">
    <source>
        <dbReference type="ARBA" id="ARBA00022679"/>
    </source>
</evidence>
<dbReference type="SUPFAM" id="SSF53335">
    <property type="entry name" value="S-adenosyl-L-methionine-dependent methyltransferases"/>
    <property type="match status" value="1"/>
</dbReference>
<evidence type="ECO:0000256" key="1">
    <source>
        <dbReference type="ARBA" id="ARBA00008138"/>
    </source>
</evidence>
<dbReference type="Proteomes" id="UP000035352">
    <property type="component" value="Chromosome"/>
</dbReference>
<proteinExistence type="inferred from homology"/>
<keyword evidence="3" id="KW-0808">Transferase</keyword>
<evidence type="ECO:0000256" key="4">
    <source>
        <dbReference type="RuleBase" id="RU362030"/>
    </source>
</evidence>
<dbReference type="PANTHER" id="PTHR43619:SF2">
    <property type="entry name" value="S-ADENOSYL-L-METHIONINE-DEPENDENT METHYLTRANSFERASES SUPERFAMILY PROTEIN"/>
    <property type="match status" value="1"/>
</dbReference>
<keyword evidence="6" id="KW-1185">Reference proteome</keyword>
<dbReference type="GO" id="GO:0032259">
    <property type="term" value="P:methylation"/>
    <property type="evidence" value="ECO:0007669"/>
    <property type="project" value="UniProtKB-KW"/>
</dbReference>
<name>A0A0G3BE52_9BURK</name>
<dbReference type="PATRIC" id="fig|413882.6.peg.945"/>